<name>A0ABV9HF85_9MICO</name>
<reference evidence="3" key="1">
    <citation type="journal article" date="2019" name="Int. J. Syst. Evol. Microbiol.">
        <title>The Global Catalogue of Microorganisms (GCM) 10K type strain sequencing project: providing services to taxonomists for standard genome sequencing and annotation.</title>
        <authorList>
            <consortium name="The Broad Institute Genomics Platform"/>
            <consortium name="The Broad Institute Genome Sequencing Center for Infectious Disease"/>
            <person name="Wu L."/>
            <person name="Ma J."/>
        </authorList>
    </citation>
    <scope>NUCLEOTIDE SEQUENCE [LARGE SCALE GENOMIC DNA]</scope>
    <source>
        <strain evidence="3">CCUG 42722</strain>
    </source>
</reference>
<keyword evidence="3" id="KW-1185">Reference proteome</keyword>
<accession>A0ABV9HF85</accession>
<proteinExistence type="predicted"/>
<sequence>MLFESLAVRDLRVYSQPLGGRVSYYRDYDKLEVDAIVELHDGRWGAFEIKLGTATNVIDTAATNLKKMAALVDDDRCAFLAVLTNGGMATRRPDGVDVVPLRMLAP</sequence>
<comment type="caution">
    <text evidence="2">The sequence shown here is derived from an EMBL/GenBank/DDBJ whole genome shotgun (WGS) entry which is preliminary data.</text>
</comment>
<dbReference type="Pfam" id="PF13635">
    <property type="entry name" value="DUF4143"/>
    <property type="match status" value="1"/>
</dbReference>
<protein>
    <submittedName>
        <fullName evidence="2">DUF4143 domain-containing protein</fullName>
    </submittedName>
</protein>
<organism evidence="2 3">
    <name type="scientific">Promicromonospora alba</name>
    <dbReference type="NCBI Taxonomy" id="1616110"/>
    <lineage>
        <taxon>Bacteria</taxon>
        <taxon>Bacillati</taxon>
        <taxon>Actinomycetota</taxon>
        <taxon>Actinomycetes</taxon>
        <taxon>Micrococcales</taxon>
        <taxon>Promicromonosporaceae</taxon>
        <taxon>Promicromonospora</taxon>
    </lineage>
</organism>
<evidence type="ECO:0000313" key="3">
    <source>
        <dbReference type="Proteomes" id="UP001596011"/>
    </source>
</evidence>
<feature type="domain" description="DUF4143" evidence="1">
    <location>
        <begin position="2"/>
        <end position="51"/>
    </location>
</feature>
<gene>
    <name evidence="2" type="ORF">ACFO6V_06085</name>
</gene>
<dbReference type="Proteomes" id="UP001596011">
    <property type="component" value="Unassembled WGS sequence"/>
</dbReference>
<dbReference type="InterPro" id="IPR025420">
    <property type="entry name" value="DUF4143"/>
</dbReference>
<evidence type="ECO:0000313" key="2">
    <source>
        <dbReference type="EMBL" id="MFC4627796.1"/>
    </source>
</evidence>
<dbReference type="EMBL" id="JBHSFI010000003">
    <property type="protein sequence ID" value="MFC4627796.1"/>
    <property type="molecule type" value="Genomic_DNA"/>
</dbReference>
<dbReference type="RefSeq" id="WP_377133265.1">
    <property type="nucleotide sequence ID" value="NZ_JBHSFI010000003.1"/>
</dbReference>
<evidence type="ECO:0000259" key="1">
    <source>
        <dbReference type="Pfam" id="PF13635"/>
    </source>
</evidence>